<accession>A0A1I3YHX8</accession>
<protein>
    <recommendedName>
        <fullName evidence="3">Homeodomain-like domain-containing protein</fullName>
    </recommendedName>
</protein>
<gene>
    <name evidence="1" type="ORF">SAMN04488569_102235</name>
</gene>
<reference evidence="2" key="1">
    <citation type="submission" date="2016-10" db="EMBL/GenBank/DDBJ databases">
        <authorList>
            <person name="Varghese N."/>
            <person name="Submissions S."/>
        </authorList>
    </citation>
    <scope>NUCLEOTIDE SEQUENCE [LARGE SCALE GENOMIC DNA]</scope>
    <source>
        <strain evidence="2">DSM 16108</strain>
    </source>
</reference>
<evidence type="ECO:0000313" key="1">
    <source>
        <dbReference type="EMBL" id="SFK31478.1"/>
    </source>
</evidence>
<feature type="non-terminal residue" evidence="1">
    <location>
        <position position="60"/>
    </location>
</feature>
<evidence type="ECO:0000313" key="2">
    <source>
        <dbReference type="Proteomes" id="UP000199589"/>
    </source>
</evidence>
<sequence length="60" mass="7130">MFQYRKVLEMRSDGFSLRSIRAATGHSRQKITEVIRLAEKKEVTLPLTDEMTDKWLEEFL</sequence>
<keyword evidence="2" id="KW-1185">Reference proteome</keyword>
<dbReference type="EMBL" id="FOSJ01000022">
    <property type="protein sequence ID" value="SFK31478.1"/>
    <property type="molecule type" value="Genomic_DNA"/>
</dbReference>
<name>A0A1I3YHX8_9LACT</name>
<organism evidence="1 2">
    <name type="scientific">Marinilactibacillus piezotolerans</name>
    <dbReference type="NCBI Taxonomy" id="258723"/>
    <lineage>
        <taxon>Bacteria</taxon>
        <taxon>Bacillati</taxon>
        <taxon>Bacillota</taxon>
        <taxon>Bacilli</taxon>
        <taxon>Lactobacillales</taxon>
        <taxon>Carnobacteriaceae</taxon>
        <taxon>Marinilactibacillus</taxon>
    </lineage>
</organism>
<dbReference type="AlphaFoldDB" id="A0A1I3YHX8"/>
<dbReference type="Proteomes" id="UP000199589">
    <property type="component" value="Unassembled WGS sequence"/>
</dbReference>
<proteinExistence type="predicted"/>
<evidence type="ECO:0008006" key="3">
    <source>
        <dbReference type="Google" id="ProtNLM"/>
    </source>
</evidence>